<evidence type="ECO:0000256" key="1">
    <source>
        <dbReference type="SAM" id="Phobius"/>
    </source>
</evidence>
<feature type="transmembrane region" description="Helical" evidence="1">
    <location>
        <begin position="48"/>
        <end position="71"/>
    </location>
</feature>
<feature type="transmembrane region" description="Helical" evidence="1">
    <location>
        <begin position="444"/>
        <end position="468"/>
    </location>
</feature>
<feature type="transmembrane region" description="Helical" evidence="1">
    <location>
        <begin position="91"/>
        <end position="112"/>
    </location>
</feature>
<keyword evidence="1" id="KW-1133">Transmembrane helix</keyword>
<proteinExistence type="predicted"/>
<dbReference type="AlphaFoldDB" id="A0A268ELX0"/>
<sequence length="536" mass="60808">MLKVLSTLLAIRTSSAINLFFYYFQRLPLIGKLVKSSIYARTDLKRSAGVLVFVVLFLWSFVSKLLYLYFFVYWPVTAFSEWTRTHDPLTLFVHVFVLISLLVAGVSSANVLEPKREKYVAVKLMRMSPKHYMHAALSYRYVVFFISYLPALLVFVLLLQGTVMLAVMLAVAVTGWRVLCEYFHLKLFERTGMVLVKQMAIVWTVIIVGYAAAYLPLFLEKLPVVQPLPMHGLTVLVIAGVGTWAAVQLMRYRHYREAVDATTKRDDPYLNVSAMIADANKTSVQAQESDYAEETLRREPVEGKEGYGYLNAIFFARHRSLVRRPVRKRLAIVAGVGIIGSIVMVAMSRILPESPQLELNMVFSILPIAMSFLAVGEATCRAMFYHCDISLTRYSFYRDAAYEHFMIRLRKMIWQNLQIAAVVGGALTLLSFTSGGDLLQWDTVLLWLSIIGLAVFFTNHHLFLYYIFQPYSTDLNVKNPLYFVVTMVVSGICGAAVFIPLPPVIFTSFVLVVTLAYLAVSAVSVRKYAHRTFRVK</sequence>
<name>A0A268ELX0_9BACL</name>
<dbReference type="RefSeq" id="WP_095266714.1">
    <property type="nucleotide sequence ID" value="NZ_NPBY01000059.1"/>
</dbReference>
<reference evidence="2 3" key="1">
    <citation type="submission" date="2017-07" db="EMBL/GenBank/DDBJ databases">
        <title>Isolation and whole genome analysis of endospore-forming bacteria from heroin.</title>
        <authorList>
            <person name="Kalinowski J."/>
            <person name="Ahrens B."/>
            <person name="Al-Dilaimi A."/>
            <person name="Winkler A."/>
            <person name="Wibberg D."/>
            <person name="Schleenbecker U."/>
            <person name="Ruckert C."/>
            <person name="Wolfel R."/>
            <person name="Grass G."/>
        </authorList>
    </citation>
    <scope>NUCLEOTIDE SEQUENCE [LARGE SCALE GENOMIC DNA]</scope>
    <source>
        <strain evidence="2 3">7537-G1</strain>
    </source>
</reference>
<dbReference type="Proteomes" id="UP000215596">
    <property type="component" value="Unassembled WGS sequence"/>
</dbReference>
<feature type="transmembrane region" description="Helical" evidence="1">
    <location>
        <begin position="357"/>
        <end position="375"/>
    </location>
</feature>
<feature type="transmembrane region" description="Helical" evidence="1">
    <location>
        <begin position="505"/>
        <end position="525"/>
    </location>
</feature>
<evidence type="ECO:0000313" key="3">
    <source>
        <dbReference type="Proteomes" id="UP000215596"/>
    </source>
</evidence>
<gene>
    <name evidence="2" type="ORF">CHH67_18590</name>
</gene>
<comment type="caution">
    <text evidence="2">The sequence shown here is derived from an EMBL/GenBank/DDBJ whole genome shotgun (WGS) entry which is preliminary data.</text>
</comment>
<feature type="transmembrane region" description="Helical" evidence="1">
    <location>
        <begin position="330"/>
        <end position="351"/>
    </location>
</feature>
<accession>A0A268ELX0</accession>
<keyword evidence="1" id="KW-0472">Membrane</keyword>
<feature type="transmembrane region" description="Helical" evidence="1">
    <location>
        <begin position="480"/>
        <end position="499"/>
    </location>
</feature>
<dbReference type="OrthoDB" id="1710898at2"/>
<feature type="transmembrane region" description="Helical" evidence="1">
    <location>
        <begin position="230"/>
        <end position="247"/>
    </location>
</feature>
<keyword evidence="1" id="KW-0812">Transmembrane</keyword>
<evidence type="ECO:0000313" key="2">
    <source>
        <dbReference type="EMBL" id="PAD74112.1"/>
    </source>
</evidence>
<feature type="transmembrane region" description="Helical" evidence="1">
    <location>
        <begin position="157"/>
        <end position="179"/>
    </location>
</feature>
<organism evidence="2 3">
    <name type="scientific">Paenibacillus campinasensis</name>
    <dbReference type="NCBI Taxonomy" id="66347"/>
    <lineage>
        <taxon>Bacteria</taxon>
        <taxon>Bacillati</taxon>
        <taxon>Bacillota</taxon>
        <taxon>Bacilli</taxon>
        <taxon>Bacillales</taxon>
        <taxon>Paenibacillaceae</taxon>
        <taxon>Paenibacillus</taxon>
    </lineage>
</organism>
<feature type="transmembrane region" description="Helical" evidence="1">
    <location>
        <begin position="200"/>
        <end position="218"/>
    </location>
</feature>
<protein>
    <submittedName>
        <fullName evidence="2">Uncharacterized protein</fullName>
    </submittedName>
</protein>
<dbReference type="EMBL" id="NPBY01000059">
    <property type="protein sequence ID" value="PAD74112.1"/>
    <property type="molecule type" value="Genomic_DNA"/>
</dbReference>
<feature type="transmembrane region" description="Helical" evidence="1">
    <location>
        <begin position="413"/>
        <end position="432"/>
    </location>
</feature>
<feature type="transmembrane region" description="Helical" evidence="1">
    <location>
        <begin position="132"/>
        <end position="151"/>
    </location>
</feature>